<dbReference type="RefSeq" id="WP_036525220.1">
    <property type="nucleotide sequence ID" value="NZ_CP017076.1"/>
</dbReference>
<protein>
    <submittedName>
        <fullName evidence="3">Aminoglycoside phosphotransferase</fullName>
    </submittedName>
</protein>
<dbReference type="Gene3D" id="3.30.200.20">
    <property type="entry name" value="Phosphorylase Kinase, domain 1"/>
    <property type="match status" value="1"/>
</dbReference>
<dbReference type="PANTHER" id="PTHR21310:SF40">
    <property type="entry name" value="AMINOGLYCOSIDE PHOSPHOTRANSFERASE DOMAIN-CONTAINING PROTEIN-RELATED"/>
    <property type="match status" value="1"/>
</dbReference>
<dbReference type="eggNOG" id="COG3173">
    <property type="taxonomic scope" value="Bacteria"/>
</dbReference>
<dbReference type="InterPro" id="IPR002575">
    <property type="entry name" value="Aminoglycoside_PTrfase"/>
</dbReference>
<dbReference type="EMBL" id="JFYZ01000005">
    <property type="protein sequence ID" value="EZP82904.1"/>
    <property type="molecule type" value="Genomic_DNA"/>
</dbReference>
<keyword evidence="5" id="KW-1185">Reference proteome</keyword>
<dbReference type="PATRIC" id="fig|158500.4.peg.1873"/>
<feature type="domain" description="Aminoglycoside phosphotransferase" evidence="1">
    <location>
        <begin position="29"/>
        <end position="271"/>
    </location>
</feature>
<dbReference type="Gene3D" id="3.90.1200.10">
    <property type="match status" value="1"/>
</dbReference>
<reference evidence="3 4" key="1">
    <citation type="submission" date="2014-03" db="EMBL/GenBank/DDBJ databases">
        <title>Whole genome sequence of Novosphingobium resinovorum KF1.</title>
        <authorList>
            <person name="Gan H.M."/>
            <person name="Gan H.Y."/>
            <person name="Chew T.H."/>
            <person name="Savka M.A."/>
        </authorList>
    </citation>
    <scope>NUCLEOTIDE SEQUENCE [LARGE SCALE GENOMIC DNA]</scope>
    <source>
        <strain evidence="3 4">KF1</strain>
    </source>
</reference>
<keyword evidence="2" id="KW-0614">Plasmid</keyword>
<dbReference type="InterPro" id="IPR011009">
    <property type="entry name" value="Kinase-like_dom_sf"/>
</dbReference>
<evidence type="ECO:0000259" key="1">
    <source>
        <dbReference type="Pfam" id="PF01636"/>
    </source>
</evidence>
<dbReference type="Pfam" id="PF01636">
    <property type="entry name" value="APH"/>
    <property type="match status" value="1"/>
</dbReference>
<dbReference type="GO" id="GO:0016740">
    <property type="term" value="F:transferase activity"/>
    <property type="evidence" value="ECO:0007669"/>
    <property type="project" value="UniProtKB-KW"/>
</dbReference>
<evidence type="ECO:0000313" key="5">
    <source>
        <dbReference type="Proteomes" id="UP000094626"/>
    </source>
</evidence>
<dbReference type="Proteomes" id="UP000024329">
    <property type="component" value="Unassembled WGS sequence"/>
</dbReference>
<gene>
    <name evidence="2" type="ORF">BES08_18595</name>
    <name evidence="3" type="ORF">BV97_01828</name>
</gene>
<dbReference type="PANTHER" id="PTHR21310">
    <property type="entry name" value="AMINOGLYCOSIDE PHOSPHOTRANSFERASE-RELATED-RELATED"/>
    <property type="match status" value="1"/>
</dbReference>
<dbReference type="SUPFAM" id="SSF56112">
    <property type="entry name" value="Protein kinase-like (PK-like)"/>
    <property type="match status" value="1"/>
</dbReference>
<reference evidence="5" key="3">
    <citation type="journal article" date="2017" name="J. Biotechnol.">
        <title>Complete genome sequence of Novosphingobium resinovorum SA1, a versatile xenobiotic-degrading bacterium capable of utilizing sulfanilic acid.</title>
        <authorList>
            <person name="Hegedus B."/>
            <person name="Kos P.B."/>
            <person name="Balint B."/>
            <person name="Maroti G."/>
            <person name="Gan H.M."/>
            <person name="Perei K."/>
            <person name="Rakhely G."/>
        </authorList>
    </citation>
    <scope>NUCLEOTIDE SEQUENCE [LARGE SCALE GENOMIC DNA]</scope>
    <source>
        <strain evidence="5">SA1</strain>
    </source>
</reference>
<dbReference type="EMBL" id="CP017076">
    <property type="protein sequence ID" value="AOR78915.1"/>
    <property type="molecule type" value="Genomic_DNA"/>
</dbReference>
<dbReference type="InterPro" id="IPR041726">
    <property type="entry name" value="ACAD10_11_N"/>
</dbReference>
<geneLocation type="plasmid" evidence="2 5">
    <name>pSA1</name>
</geneLocation>
<dbReference type="KEGG" id="nre:BES08_18595"/>
<dbReference type="AlphaFoldDB" id="A0A031K139"/>
<name>A0A031K139_9SPHN</name>
<organism evidence="3 4">
    <name type="scientific">Novosphingobium resinovorum</name>
    <dbReference type="NCBI Taxonomy" id="158500"/>
    <lineage>
        <taxon>Bacteria</taxon>
        <taxon>Pseudomonadati</taxon>
        <taxon>Pseudomonadota</taxon>
        <taxon>Alphaproteobacteria</taxon>
        <taxon>Sphingomonadales</taxon>
        <taxon>Sphingomonadaceae</taxon>
        <taxon>Novosphingobium</taxon>
    </lineage>
</organism>
<keyword evidence="3" id="KW-0808">Transferase</keyword>
<dbReference type="Proteomes" id="UP000094626">
    <property type="component" value="Plasmid pSA1"/>
</dbReference>
<dbReference type="InterPro" id="IPR051678">
    <property type="entry name" value="AGP_Transferase"/>
</dbReference>
<reference evidence="2" key="2">
    <citation type="submission" date="2016-08" db="EMBL/GenBank/DDBJ databases">
        <authorList>
            <person name="Seilhamer J.J."/>
        </authorList>
    </citation>
    <scope>NUCLEOTIDE SEQUENCE [LARGE SCALE GENOMIC DNA]</scope>
    <source>
        <strain evidence="2">SA1</strain>
        <plasmid evidence="2">pSA1</plasmid>
    </source>
</reference>
<dbReference type="CDD" id="cd05154">
    <property type="entry name" value="ACAD10_11_N-like"/>
    <property type="match status" value="1"/>
</dbReference>
<proteinExistence type="predicted"/>
<evidence type="ECO:0000313" key="2">
    <source>
        <dbReference type="EMBL" id="AOR78915.1"/>
    </source>
</evidence>
<evidence type="ECO:0000313" key="3">
    <source>
        <dbReference type="EMBL" id="EZP82904.1"/>
    </source>
</evidence>
<accession>A0A031K139</accession>
<sequence length="335" mass="36491">MSWSFDAPTRERLHAFLREHDLADEEPRIAPIGDGHSNLTFRLDTGGRCMVLRRPPPPPFPPGSNDVLREAGFLRIVGPHGVPVPGVLATAEAGAVFDVPFYIMDMVDGVVVTETLPAAFTGESVGEGMAGQLVSAMAQLHGIDWSATPLAGKARPEAFNARHLRIFARMLDDGREEPSPAFREVAAWLEGRVPEPSGAAIIHNDMRLGNVMWSGEGVPRLVAILDWELATVGDPLLDLAYLACSLPREGACHTPVQDLAAALLEAGCPEPQTVIARYFAQTGGEAIDIRWYQAMVNFKLAALYRYSRLAGHDSYFADPTHEARFLAEAAHYCRD</sequence>
<evidence type="ECO:0000313" key="4">
    <source>
        <dbReference type="Proteomes" id="UP000024329"/>
    </source>
</evidence>